<dbReference type="AlphaFoldDB" id="A0A6P6Y508"/>
<dbReference type="GO" id="GO:0005634">
    <property type="term" value="C:nucleus"/>
    <property type="evidence" value="ECO:0007669"/>
    <property type="project" value="UniProtKB-SubCell"/>
</dbReference>
<dbReference type="RefSeq" id="XP_027199514.1">
    <property type="nucleotide sequence ID" value="XM_027343713.1"/>
</dbReference>
<keyword evidence="8" id="KW-1185">Reference proteome</keyword>
<evidence type="ECO:0000256" key="3">
    <source>
        <dbReference type="ARBA" id="ARBA00023163"/>
    </source>
</evidence>
<evidence type="ECO:0000259" key="7">
    <source>
        <dbReference type="PROSITE" id="PS50217"/>
    </source>
</evidence>
<keyword evidence="3" id="KW-0804">Transcription</keyword>
<dbReference type="OMA" id="PFDRQFE"/>
<dbReference type="Proteomes" id="UP000515146">
    <property type="component" value="Unplaced"/>
</dbReference>
<dbReference type="SUPFAM" id="SSF57959">
    <property type="entry name" value="Leucine zipper domain"/>
    <property type="match status" value="1"/>
</dbReference>
<feature type="compositionally biased region" description="Basic and acidic residues" evidence="6">
    <location>
        <begin position="421"/>
        <end position="434"/>
    </location>
</feature>
<dbReference type="KEGG" id="dpte:113793654"/>
<gene>
    <name evidence="9" type="primary">LOC113793654</name>
</gene>
<evidence type="ECO:0000313" key="9">
    <source>
        <dbReference type="RefSeq" id="XP_027199514.1"/>
    </source>
</evidence>
<dbReference type="GO" id="GO:0003700">
    <property type="term" value="F:DNA-binding transcription factor activity"/>
    <property type="evidence" value="ECO:0007669"/>
    <property type="project" value="InterPro"/>
</dbReference>
<protein>
    <submittedName>
        <fullName evidence="9">Hybrid signal transduction histidine kinase M-like</fullName>
    </submittedName>
</protein>
<dbReference type="PANTHER" id="PTHR19304">
    <property type="entry name" value="CYCLIC-AMP RESPONSE ELEMENT BINDING PROTEIN"/>
    <property type="match status" value="1"/>
</dbReference>
<dbReference type="InterPro" id="IPR046347">
    <property type="entry name" value="bZIP_sf"/>
</dbReference>
<dbReference type="InterPro" id="IPR004827">
    <property type="entry name" value="bZIP"/>
</dbReference>
<dbReference type="Gene3D" id="1.20.5.170">
    <property type="match status" value="1"/>
</dbReference>
<dbReference type="CDD" id="cd14687">
    <property type="entry name" value="bZIP_ATF2"/>
    <property type="match status" value="1"/>
</dbReference>
<keyword evidence="5" id="KW-0175">Coiled coil</keyword>
<dbReference type="OrthoDB" id="295274at2759"/>
<keyword evidence="2" id="KW-0805">Transcription regulation</keyword>
<dbReference type="SMART" id="SM00338">
    <property type="entry name" value="BRLZ"/>
    <property type="match status" value="1"/>
</dbReference>
<dbReference type="PROSITE" id="PS50217">
    <property type="entry name" value="BZIP"/>
    <property type="match status" value="1"/>
</dbReference>
<evidence type="ECO:0000256" key="5">
    <source>
        <dbReference type="SAM" id="Coils"/>
    </source>
</evidence>
<dbReference type="InParanoid" id="A0A6P6Y508"/>
<proteinExistence type="predicted"/>
<sequence>MNLAPNHYSNIIYLNGHKNPFDRQFELALKNRIDQSPSTTTLSDGNSNNQLSICCSSPLNTPLIQPDTALNPTIGSDIVNVGDPISSTAITTAQITTLILESEINDDNNSVVVDNNNNNNNNNNDHQNCKETSLSNCCHTINDNIDSNNNKHRSNAVSVICPPPSSKDGFQCKIRSAPVILESANNNNNNDDDDCSNGISNHQDDDSIQNPTIRKRKRTSTIVEENVDYPAAKISTTTSTTKIIPHHHDHITEKQLLPPPSTLPLPPSQSIQSLTDINSNLNLIDFHSQSSNNNRMLTNTDDNFNFINTTFSSSSILPQSSYDNLCSTTTTNYVKILPKHSIDPSIDSNSNSNSCSLSPSSSTQSSGNSIELIHSKLSNRLPSSSSSSRRKEKTMDELINKIKATEAALPPRAKPGRKSKSATEEDSKEKKRLSLERNRAAAMRCRLKKKKEIDELKNRVSKYEQQNQQLKKIIDKLCKEVTYLKNELLQHKDCN</sequence>
<feature type="compositionally biased region" description="Basic and acidic residues" evidence="6">
    <location>
        <begin position="393"/>
        <end position="404"/>
    </location>
</feature>
<evidence type="ECO:0000256" key="4">
    <source>
        <dbReference type="ARBA" id="ARBA00023242"/>
    </source>
</evidence>
<feature type="compositionally biased region" description="Low complexity" evidence="6">
    <location>
        <begin position="345"/>
        <end position="387"/>
    </location>
</feature>
<name>A0A6P6Y508_DERPT</name>
<evidence type="ECO:0000313" key="8">
    <source>
        <dbReference type="Proteomes" id="UP000515146"/>
    </source>
</evidence>
<dbReference type="GeneID" id="113793654"/>
<accession>A0A6P6Y508</accession>
<feature type="region of interest" description="Disordered" evidence="6">
    <location>
        <begin position="183"/>
        <end position="219"/>
    </location>
</feature>
<feature type="domain" description="BZIP" evidence="7">
    <location>
        <begin position="428"/>
        <end position="491"/>
    </location>
</feature>
<keyword evidence="4" id="KW-0539">Nucleus</keyword>
<feature type="coiled-coil region" evidence="5">
    <location>
        <begin position="446"/>
        <end position="487"/>
    </location>
</feature>
<dbReference type="InterPro" id="IPR051027">
    <property type="entry name" value="bZIP_transcription_factors"/>
</dbReference>
<reference evidence="9" key="1">
    <citation type="submission" date="2025-08" db="UniProtKB">
        <authorList>
            <consortium name="RefSeq"/>
        </authorList>
    </citation>
    <scope>IDENTIFICATION</scope>
    <source>
        <strain evidence="9">Airmid</strain>
    </source>
</reference>
<evidence type="ECO:0000256" key="6">
    <source>
        <dbReference type="SAM" id="MobiDB-lite"/>
    </source>
</evidence>
<evidence type="ECO:0000256" key="1">
    <source>
        <dbReference type="ARBA" id="ARBA00004123"/>
    </source>
</evidence>
<feature type="region of interest" description="Disordered" evidence="6">
    <location>
        <begin position="342"/>
        <end position="434"/>
    </location>
</feature>
<organism evidence="8 9">
    <name type="scientific">Dermatophagoides pteronyssinus</name>
    <name type="common">European house dust mite</name>
    <dbReference type="NCBI Taxonomy" id="6956"/>
    <lineage>
        <taxon>Eukaryota</taxon>
        <taxon>Metazoa</taxon>
        <taxon>Ecdysozoa</taxon>
        <taxon>Arthropoda</taxon>
        <taxon>Chelicerata</taxon>
        <taxon>Arachnida</taxon>
        <taxon>Acari</taxon>
        <taxon>Acariformes</taxon>
        <taxon>Sarcoptiformes</taxon>
        <taxon>Astigmata</taxon>
        <taxon>Psoroptidia</taxon>
        <taxon>Analgoidea</taxon>
        <taxon>Pyroglyphidae</taxon>
        <taxon>Dermatophagoidinae</taxon>
        <taxon>Dermatophagoides</taxon>
    </lineage>
</organism>
<comment type="subcellular location">
    <subcellularLocation>
        <location evidence="1">Nucleus</location>
    </subcellularLocation>
</comment>
<dbReference type="Pfam" id="PF00170">
    <property type="entry name" value="bZIP_1"/>
    <property type="match status" value="1"/>
</dbReference>
<evidence type="ECO:0000256" key="2">
    <source>
        <dbReference type="ARBA" id="ARBA00023015"/>
    </source>
</evidence>